<dbReference type="InterPro" id="IPR027408">
    <property type="entry name" value="PNPase/RNase_PH_dom_sf"/>
</dbReference>
<evidence type="ECO:0000256" key="1">
    <source>
        <dbReference type="ARBA" id="ARBA00004123"/>
    </source>
</evidence>
<dbReference type="InterPro" id="IPR036345">
    <property type="entry name" value="ExoRNase_PH_dom2_sf"/>
</dbReference>
<dbReference type="Proteomes" id="UP000466442">
    <property type="component" value="Linkage Group LG9"/>
</dbReference>
<dbReference type="GO" id="GO:0071051">
    <property type="term" value="P:poly(A)-dependent snoRNA 3'-end processing"/>
    <property type="evidence" value="ECO:0007669"/>
    <property type="project" value="TreeGrafter"/>
</dbReference>
<gene>
    <name evidence="7" type="ORF">GE061_019884</name>
</gene>
<keyword evidence="4" id="KW-0271">Exosome</keyword>
<evidence type="ECO:0000256" key="3">
    <source>
        <dbReference type="ARBA" id="ARBA00022552"/>
    </source>
</evidence>
<keyword evidence="3" id="KW-0698">rRNA processing</keyword>
<keyword evidence="8" id="KW-1185">Reference proteome</keyword>
<dbReference type="GO" id="GO:0003723">
    <property type="term" value="F:RNA binding"/>
    <property type="evidence" value="ECO:0007669"/>
    <property type="project" value="TreeGrafter"/>
</dbReference>
<evidence type="ECO:0000313" key="8">
    <source>
        <dbReference type="Proteomes" id="UP000466442"/>
    </source>
</evidence>
<comment type="subcellular location">
    <subcellularLocation>
        <location evidence="1">Nucleus</location>
    </subcellularLocation>
</comment>
<dbReference type="InterPro" id="IPR020568">
    <property type="entry name" value="Ribosomal_Su5_D2-typ_SF"/>
</dbReference>
<dbReference type="Pfam" id="PF01138">
    <property type="entry name" value="RNase_PH"/>
    <property type="match status" value="1"/>
</dbReference>
<keyword evidence="5" id="KW-0539">Nucleus</keyword>
<evidence type="ECO:0000259" key="6">
    <source>
        <dbReference type="Pfam" id="PF01138"/>
    </source>
</evidence>
<dbReference type="GO" id="GO:0034475">
    <property type="term" value="P:U4 snRNA 3'-end processing"/>
    <property type="evidence" value="ECO:0007669"/>
    <property type="project" value="TreeGrafter"/>
</dbReference>
<accession>A0A8S9XBN9</accession>
<dbReference type="InterPro" id="IPR050080">
    <property type="entry name" value="RNase_PH"/>
</dbReference>
<dbReference type="GO" id="GO:0071028">
    <property type="term" value="P:nuclear mRNA surveillance"/>
    <property type="evidence" value="ECO:0007669"/>
    <property type="project" value="TreeGrafter"/>
</dbReference>
<dbReference type="Gene3D" id="3.30.230.70">
    <property type="entry name" value="GHMP Kinase, N-terminal domain"/>
    <property type="match status" value="1"/>
</dbReference>
<dbReference type="EMBL" id="WIXP02000009">
    <property type="protein sequence ID" value="KAF6205711.1"/>
    <property type="molecule type" value="Genomic_DNA"/>
</dbReference>
<dbReference type="CDD" id="cd11372">
    <property type="entry name" value="RNase_PH_RRP46"/>
    <property type="match status" value="1"/>
</dbReference>
<dbReference type="GO" id="GO:0000176">
    <property type="term" value="C:nuclear exosome (RNase complex)"/>
    <property type="evidence" value="ECO:0007669"/>
    <property type="project" value="TreeGrafter"/>
</dbReference>
<organism evidence="7 8">
    <name type="scientific">Apolygus lucorum</name>
    <name type="common">Small green plant bug</name>
    <name type="synonym">Lygocoris lucorum</name>
    <dbReference type="NCBI Taxonomy" id="248454"/>
    <lineage>
        <taxon>Eukaryota</taxon>
        <taxon>Metazoa</taxon>
        <taxon>Ecdysozoa</taxon>
        <taxon>Arthropoda</taxon>
        <taxon>Hexapoda</taxon>
        <taxon>Insecta</taxon>
        <taxon>Pterygota</taxon>
        <taxon>Neoptera</taxon>
        <taxon>Paraneoptera</taxon>
        <taxon>Hemiptera</taxon>
        <taxon>Heteroptera</taxon>
        <taxon>Panheteroptera</taxon>
        <taxon>Cimicomorpha</taxon>
        <taxon>Miridae</taxon>
        <taxon>Mirini</taxon>
        <taxon>Apolygus</taxon>
    </lineage>
</organism>
<reference evidence="7" key="1">
    <citation type="journal article" date="2021" name="Mol. Ecol. Resour.">
        <title>Apolygus lucorum genome provides insights into omnivorousness and mesophyll feeding.</title>
        <authorList>
            <person name="Liu Y."/>
            <person name="Liu H."/>
            <person name="Wang H."/>
            <person name="Huang T."/>
            <person name="Liu B."/>
            <person name="Yang B."/>
            <person name="Yin L."/>
            <person name="Li B."/>
            <person name="Zhang Y."/>
            <person name="Zhang S."/>
            <person name="Jiang F."/>
            <person name="Zhang X."/>
            <person name="Ren Y."/>
            <person name="Wang B."/>
            <person name="Wang S."/>
            <person name="Lu Y."/>
            <person name="Wu K."/>
            <person name="Fan W."/>
            <person name="Wang G."/>
        </authorList>
    </citation>
    <scope>NUCLEOTIDE SEQUENCE</scope>
    <source>
        <strain evidence="7">12Hb</strain>
    </source>
</reference>
<evidence type="ECO:0000256" key="4">
    <source>
        <dbReference type="ARBA" id="ARBA00022835"/>
    </source>
</evidence>
<proteinExistence type="inferred from homology"/>
<evidence type="ECO:0000256" key="2">
    <source>
        <dbReference type="ARBA" id="ARBA00006678"/>
    </source>
</evidence>
<dbReference type="GO" id="GO:0000177">
    <property type="term" value="C:cytoplasmic exosome (RNase complex)"/>
    <property type="evidence" value="ECO:0007669"/>
    <property type="project" value="TreeGrafter"/>
</dbReference>
<name>A0A8S9XBN9_APOLU</name>
<dbReference type="GO" id="GO:0016075">
    <property type="term" value="P:rRNA catabolic process"/>
    <property type="evidence" value="ECO:0007669"/>
    <property type="project" value="TreeGrafter"/>
</dbReference>
<dbReference type="PANTHER" id="PTHR11953:SF1">
    <property type="entry name" value="EXOSOME COMPLEX COMPONENT RRP46"/>
    <property type="match status" value="1"/>
</dbReference>
<dbReference type="AlphaFoldDB" id="A0A8S9XBN9"/>
<feature type="domain" description="Exoribonuclease phosphorolytic" evidence="6">
    <location>
        <begin position="14"/>
        <end position="133"/>
    </location>
</feature>
<evidence type="ECO:0000256" key="5">
    <source>
        <dbReference type="ARBA" id="ARBA00023242"/>
    </source>
</evidence>
<evidence type="ECO:0000313" key="7">
    <source>
        <dbReference type="EMBL" id="KAF6205711.1"/>
    </source>
</evidence>
<dbReference type="SUPFAM" id="SSF55666">
    <property type="entry name" value="Ribonuclease PH domain 2-like"/>
    <property type="match status" value="1"/>
</dbReference>
<dbReference type="OrthoDB" id="27298at2759"/>
<comment type="similarity">
    <text evidence="2">Belongs to the RNase PH family.</text>
</comment>
<dbReference type="InterPro" id="IPR001247">
    <property type="entry name" value="ExoRNase_PH_dom1"/>
</dbReference>
<dbReference type="PANTHER" id="PTHR11953">
    <property type="entry name" value="EXOSOME COMPLEX COMPONENT"/>
    <property type="match status" value="1"/>
</dbReference>
<dbReference type="SUPFAM" id="SSF54211">
    <property type="entry name" value="Ribosomal protein S5 domain 2-like"/>
    <property type="match status" value="1"/>
</dbReference>
<comment type="caution">
    <text evidence="7">The sequence shown here is derived from an EMBL/GenBank/DDBJ whole genome shotgun (WGS) entry which is preliminary data.</text>
</comment>
<protein>
    <recommendedName>
        <fullName evidence="6">Exoribonuclease phosphorolytic domain-containing protein</fullName>
    </recommendedName>
</protein>
<dbReference type="GO" id="GO:0006364">
    <property type="term" value="P:rRNA processing"/>
    <property type="evidence" value="ECO:0007669"/>
    <property type="project" value="UniProtKB-KW"/>
</dbReference>
<dbReference type="GO" id="GO:0005730">
    <property type="term" value="C:nucleolus"/>
    <property type="evidence" value="ECO:0007669"/>
    <property type="project" value="TreeGrafter"/>
</dbReference>
<sequence>MEIDEENFVGWPGRPLKCEINVLSKPEGSSMFAQGNTVVMASLFGPHEIKHGKIQTDESVAFQTNYKTKVGPPSNEAKSQEDLIKTACESVLFPKNFARHEVTLVVQEFQNAGGILSCAINAGCLAMINSGIEMQYLVVAVTACINTDGEVIVDPNEAQLKVARMALDVAFDTVSYNIIMANGQGTCNPKEYKHLLSKCREAARILTEYFRSIVKKYSVVLHIHLVTVILNMNK</sequence>